<dbReference type="InterPro" id="IPR013780">
    <property type="entry name" value="Glyco_hydro_b"/>
</dbReference>
<evidence type="ECO:0000256" key="1">
    <source>
        <dbReference type="SAM" id="SignalP"/>
    </source>
</evidence>
<dbReference type="InterPro" id="IPR017853">
    <property type="entry name" value="GH"/>
</dbReference>
<keyword evidence="3" id="KW-1185">Reference proteome</keyword>
<dbReference type="SUPFAM" id="SSF51445">
    <property type="entry name" value="(Trans)glycosidases"/>
    <property type="match status" value="1"/>
</dbReference>
<name>A0A0X3UNV8_9ACTN</name>
<comment type="caution">
    <text evidence="2">The sequence shown here is derived from an EMBL/GenBank/DDBJ whole genome shotgun (WGS) entry which is preliminary data.</text>
</comment>
<accession>A0A0X3UNV8</accession>
<feature type="chain" id="PRO_5007055072" description="Beta-glucuronidase C-terminal domain-containing protein" evidence="1">
    <location>
        <begin position="28"/>
        <end position="476"/>
    </location>
</feature>
<protein>
    <recommendedName>
        <fullName evidence="4">Beta-glucuronidase C-terminal domain-containing protein</fullName>
    </recommendedName>
</protein>
<proteinExistence type="predicted"/>
<reference evidence="2 3" key="1">
    <citation type="submission" date="2015-10" db="EMBL/GenBank/DDBJ databases">
        <authorList>
            <person name="Gilbert D.G."/>
        </authorList>
    </citation>
    <scope>NUCLEOTIDE SEQUENCE [LARGE SCALE GENOMIC DNA]</scope>
    <source>
        <strain evidence="2 3">NRRL B-16712</strain>
    </source>
</reference>
<dbReference type="Proteomes" id="UP000053244">
    <property type="component" value="Unassembled WGS sequence"/>
</dbReference>
<dbReference type="PANTHER" id="PTHR36183">
    <property type="entry name" value="BETA-GLUCURONIDASE"/>
    <property type="match status" value="1"/>
</dbReference>
<evidence type="ECO:0000313" key="3">
    <source>
        <dbReference type="Proteomes" id="UP000053244"/>
    </source>
</evidence>
<feature type="signal peptide" evidence="1">
    <location>
        <begin position="1"/>
        <end position="27"/>
    </location>
</feature>
<dbReference type="Gene3D" id="2.60.40.1180">
    <property type="entry name" value="Golgi alpha-mannosidase II"/>
    <property type="match status" value="1"/>
</dbReference>
<keyword evidence="1" id="KW-0732">Signal</keyword>
<evidence type="ECO:0000313" key="2">
    <source>
        <dbReference type="EMBL" id="KUL34311.1"/>
    </source>
</evidence>
<dbReference type="InterPro" id="IPR052974">
    <property type="entry name" value="GH79_Enzymes"/>
</dbReference>
<sequence>MESTVLGKTAALAASLVIIALPVPAQAATTTVTVDTVHPAGRLAADAVGLSFEMRELGIGNLDPARGNMAQLMRTLGASNLRIGGNTLDRDTLWLPAGQSPPDPKPDWVQDVVTPADIKRLRGLLDATGWKAEVGVNVGRWDPALVADQVRTMDQVLGKRLVAVECGNEPDQWEGKALRPPGYAYPQYHADWAACADVVGHDRIAGPDTAGTSSSWASSLAADEHDRMAMLTVHQYASGPDLTINRMLSAAQITSQLTAVAGNLAAATAHGLPMRVDEANSAYSGGVDGVSNKYASALWVIDYGLSMAQAGMAGINVHGGLGVCNAPIWNGKFQRYTPICASSTAYELAQQYQVMPIYYGIWMARQMGPGRFLPVTTDTTQNLSVYAVQGDDGRTRIALVHKDGAPVAVTLAVGGRNRSASVLAMTGAGLDQESTAVQGVTVDGTGRFSPAPSSARVTGGKLTLTVGAASAVVVTL</sequence>
<dbReference type="PANTHER" id="PTHR36183:SF2">
    <property type="entry name" value="BETA-GLUCURONIDASE C-TERMINAL DOMAIN-CONTAINING PROTEIN"/>
    <property type="match status" value="1"/>
</dbReference>
<dbReference type="EMBL" id="LLZH01000122">
    <property type="protein sequence ID" value="KUL34311.1"/>
    <property type="molecule type" value="Genomic_DNA"/>
</dbReference>
<evidence type="ECO:0008006" key="4">
    <source>
        <dbReference type="Google" id="ProtNLM"/>
    </source>
</evidence>
<dbReference type="Gene3D" id="3.20.20.80">
    <property type="entry name" value="Glycosidases"/>
    <property type="match status" value="1"/>
</dbReference>
<dbReference type="AlphaFoldDB" id="A0A0X3UNV8"/>
<organism evidence="2 3">
    <name type="scientific">Actinoplanes awajinensis subsp. mycoplanecinus</name>
    <dbReference type="NCBI Taxonomy" id="135947"/>
    <lineage>
        <taxon>Bacteria</taxon>
        <taxon>Bacillati</taxon>
        <taxon>Actinomycetota</taxon>
        <taxon>Actinomycetes</taxon>
        <taxon>Micromonosporales</taxon>
        <taxon>Micromonosporaceae</taxon>
        <taxon>Actinoplanes</taxon>
    </lineage>
</organism>
<gene>
    <name evidence="2" type="ORF">ADL15_16910</name>
</gene>